<reference evidence="2" key="1">
    <citation type="submission" date="2021-04" db="EMBL/GenBank/DDBJ databases">
        <title>Draft genome assembly of strain Phenylobacterium sp. 20VBR1 using MiniION and Illumina platforms.</title>
        <authorList>
            <person name="Thomas F.A."/>
            <person name="Krishnan K.P."/>
            <person name="Sinha R.K."/>
        </authorList>
    </citation>
    <scope>NUCLEOTIDE SEQUENCE</scope>
    <source>
        <strain evidence="2">20VBR1</strain>
    </source>
</reference>
<dbReference type="AlphaFoldDB" id="A0A941HUA2"/>
<dbReference type="Gene3D" id="3.10.180.10">
    <property type="entry name" value="2,3-Dihydroxybiphenyl 1,2-Dioxygenase, domain 1"/>
    <property type="match status" value="1"/>
</dbReference>
<keyword evidence="3" id="KW-1185">Reference proteome</keyword>
<proteinExistence type="predicted"/>
<dbReference type="InterPro" id="IPR058998">
    <property type="entry name" value="YycE-like_N"/>
</dbReference>
<name>A0A941HUA2_9CAUL</name>
<comment type="caution">
    <text evidence="2">The sequence shown here is derived from an EMBL/GenBank/DDBJ whole genome shotgun (WGS) entry which is preliminary data.</text>
</comment>
<dbReference type="Proteomes" id="UP000622580">
    <property type="component" value="Unassembled WGS sequence"/>
</dbReference>
<evidence type="ECO:0000313" key="2">
    <source>
        <dbReference type="EMBL" id="MBR7618439.1"/>
    </source>
</evidence>
<dbReference type="SUPFAM" id="SSF54593">
    <property type="entry name" value="Glyoxalase/Bleomycin resistance protein/Dihydroxybiphenyl dioxygenase"/>
    <property type="match status" value="1"/>
</dbReference>
<gene>
    <name evidence="2" type="ORF">JKL49_03475</name>
</gene>
<dbReference type="EMBL" id="JAGSGD010000001">
    <property type="protein sequence ID" value="MBR7618439.1"/>
    <property type="molecule type" value="Genomic_DNA"/>
</dbReference>
<feature type="domain" description="VOC" evidence="1">
    <location>
        <begin position="6"/>
        <end position="128"/>
    </location>
</feature>
<dbReference type="Pfam" id="PF22658">
    <property type="entry name" value="YycE-like_N"/>
    <property type="match status" value="1"/>
</dbReference>
<dbReference type="InterPro" id="IPR029068">
    <property type="entry name" value="Glyas_Bleomycin-R_OHBP_Dase"/>
</dbReference>
<accession>A0A941HUA2</accession>
<dbReference type="InterPro" id="IPR058997">
    <property type="entry name" value="YycE-like_C"/>
</dbReference>
<dbReference type="CDD" id="cd06587">
    <property type="entry name" value="VOC"/>
    <property type="match status" value="1"/>
</dbReference>
<sequence>MSLAGLTLRIARPTDQLGAVAAFYREGLGLLELASFRGHAGFDGVILGFPGAPWHLELTQAHGHEVGPAPNPDHLLTFYFPEETARAAAIARLEAAGHSPVESFNPYWDDHGISFADPDGYRVVLHRGAWGR</sequence>
<dbReference type="PROSITE" id="PS51819">
    <property type="entry name" value="VOC"/>
    <property type="match status" value="1"/>
</dbReference>
<dbReference type="Pfam" id="PF22659">
    <property type="entry name" value="YycE-like_C"/>
    <property type="match status" value="1"/>
</dbReference>
<evidence type="ECO:0000313" key="3">
    <source>
        <dbReference type="Proteomes" id="UP000622580"/>
    </source>
</evidence>
<dbReference type="InterPro" id="IPR037523">
    <property type="entry name" value="VOC_core"/>
</dbReference>
<dbReference type="RefSeq" id="WP_215338317.1">
    <property type="nucleotide sequence ID" value="NZ_JAGSGD010000001.1"/>
</dbReference>
<evidence type="ECO:0000259" key="1">
    <source>
        <dbReference type="PROSITE" id="PS51819"/>
    </source>
</evidence>
<protein>
    <submittedName>
        <fullName evidence="2">VOC family protein</fullName>
    </submittedName>
</protein>
<organism evidence="2 3">
    <name type="scientific">Phenylobacterium glaciei</name>
    <dbReference type="NCBI Taxonomy" id="2803784"/>
    <lineage>
        <taxon>Bacteria</taxon>
        <taxon>Pseudomonadati</taxon>
        <taxon>Pseudomonadota</taxon>
        <taxon>Alphaproteobacteria</taxon>
        <taxon>Caulobacterales</taxon>
        <taxon>Caulobacteraceae</taxon>
        <taxon>Phenylobacterium</taxon>
    </lineage>
</organism>